<dbReference type="SUPFAM" id="SSF54695">
    <property type="entry name" value="POZ domain"/>
    <property type="match status" value="1"/>
</dbReference>
<feature type="domain" description="BTB" evidence="3">
    <location>
        <begin position="18"/>
        <end position="87"/>
    </location>
</feature>
<dbReference type="PANTHER" id="PTHR46375:SF4">
    <property type="entry name" value="KELCH-LIKE FAMILY, MEMBER 42"/>
    <property type="match status" value="1"/>
</dbReference>
<dbReference type="RefSeq" id="XP_019631240.1">
    <property type="nucleotide sequence ID" value="XM_019775681.1"/>
</dbReference>
<name>A0A6P4YP37_BRABE</name>
<dbReference type="Proteomes" id="UP000515135">
    <property type="component" value="Unplaced"/>
</dbReference>
<accession>A0A6P4YP37</accession>
<protein>
    <submittedName>
        <fullName evidence="5">Kelch repeat and BTB domain-containing protein 13-like</fullName>
    </submittedName>
</protein>
<evidence type="ECO:0000313" key="5">
    <source>
        <dbReference type="RefSeq" id="XP_019631240.1"/>
    </source>
</evidence>
<dbReference type="Pfam" id="PF00651">
    <property type="entry name" value="BTB"/>
    <property type="match status" value="1"/>
</dbReference>
<dbReference type="InterPro" id="IPR006652">
    <property type="entry name" value="Kelch_1"/>
</dbReference>
<organism evidence="4 5">
    <name type="scientific">Branchiostoma belcheri</name>
    <name type="common">Amphioxus</name>
    <dbReference type="NCBI Taxonomy" id="7741"/>
    <lineage>
        <taxon>Eukaryota</taxon>
        <taxon>Metazoa</taxon>
        <taxon>Chordata</taxon>
        <taxon>Cephalochordata</taxon>
        <taxon>Leptocardii</taxon>
        <taxon>Amphioxiformes</taxon>
        <taxon>Branchiostomatidae</taxon>
        <taxon>Branchiostoma</taxon>
    </lineage>
</organism>
<keyword evidence="1" id="KW-0880">Kelch repeat</keyword>
<reference evidence="5" key="1">
    <citation type="submission" date="2025-08" db="UniProtKB">
        <authorList>
            <consortium name="RefSeq"/>
        </authorList>
    </citation>
    <scope>IDENTIFICATION</scope>
    <source>
        <tissue evidence="5">Gonad</tissue>
    </source>
</reference>
<proteinExistence type="predicted"/>
<keyword evidence="4" id="KW-1185">Reference proteome</keyword>
<dbReference type="Gene3D" id="3.30.710.10">
    <property type="entry name" value="Potassium Channel Kv1.1, Chain A"/>
    <property type="match status" value="1"/>
</dbReference>
<evidence type="ECO:0000313" key="4">
    <source>
        <dbReference type="Proteomes" id="UP000515135"/>
    </source>
</evidence>
<dbReference type="GeneID" id="109475147"/>
<dbReference type="PANTHER" id="PTHR46375">
    <property type="entry name" value="KELCH REPEAT AND BTB DOMAIN-CONTAINING PROTEIN 13-RELATED"/>
    <property type="match status" value="1"/>
</dbReference>
<dbReference type="InterPro" id="IPR011333">
    <property type="entry name" value="SKP1/BTB/POZ_sf"/>
</dbReference>
<dbReference type="OrthoDB" id="9974163at2759"/>
<dbReference type="SUPFAM" id="SSF117281">
    <property type="entry name" value="Kelch motif"/>
    <property type="match status" value="2"/>
</dbReference>
<sequence length="484" mass="55423">MTHEKDEAQGLTGNCDAEDKVLLVVIGEEELCVRKATLTRESGYFSAMMSSGMRESCENRVELHGVSPDVFKTILDFFGTRRMRFDKVGPEEILETAVFLQMDGVMNYMRRAMKIETCVRCLRVAEKHYLADLEKAAYMFMRKNYLALLQSIEYNGLTEHERDQLVALRYEPQEFICAVGSYNDARLDNLETPRSLYVFDHFEQKWGPICPFPPPLCTHGCSVAIVHNLLFILGGFTSSDQKELQKEAFCYDPLYNTWAPFPHPRVLRAHCGLAGIDAANVLYAVGGCTIHKKTNSDEHDLVDLCSVEQYSFRTGRWRDAPRLPRPMLNANLTACRGAVYTNIAVPGGEVIYRLIPGSPCWDEISPIPKVRFVFNMTSFRQNIYLICGFLREFESDPLCFNTETGKWSYLFRPPLAKRSYVDDLTVLDDKYGYKLYLVSQNSTQWCDLGTREWQYTGLPGYPGSGFTRVRTLHLPITHLVHLRY</sequence>
<evidence type="ECO:0000256" key="1">
    <source>
        <dbReference type="ARBA" id="ARBA00022441"/>
    </source>
</evidence>
<dbReference type="InterPro" id="IPR000210">
    <property type="entry name" value="BTB/POZ_dom"/>
</dbReference>
<dbReference type="SMART" id="SM00225">
    <property type="entry name" value="BTB"/>
    <property type="match status" value="1"/>
</dbReference>
<dbReference type="PROSITE" id="PS50097">
    <property type="entry name" value="BTB"/>
    <property type="match status" value="1"/>
</dbReference>
<evidence type="ECO:0000256" key="2">
    <source>
        <dbReference type="ARBA" id="ARBA00022737"/>
    </source>
</evidence>
<dbReference type="KEGG" id="bbel:109475147"/>
<dbReference type="InterPro" id="IPR052392">
    <property type="entry name" value="Kelch-BTB_domain-containing"/>
</dbReference>
<dbReference type="Gene3D" id="2.120.10.80">
    <property type="entry name" value="Kelch-type beta propeller"/>
    <property type="match status" value="1"/>
</dbReference>
<dbReference type="AlphaFoldDB" id="A0A6P4YP37"/>
<evidence type="ECO:0000259" key="3">
    <source>
        <dbReference type="PROSITE" id="PS50097"/>
    </source>
</evidence>
<keyword evidence="2" id="KW-0677">Repeat</keyword>
<gene>
    <name evidence="5" type="primary">LOC109475147</name>
</gene>
<dbReference type="InterPro" id="IPR015915">
    <property type="entry name" value="Kelch-typ_b-propeller"/>
</dbReference>
<dbReference type="Pfam" id="PF01344">
    <property type="entry name" value="Kelch_1"/>
    <property type="match status" value="1"/>
</dbReference>
<dbReference type="SMART" id="SM00612">
    <property type="entry name" value="Kelch"/>
    <property type="match status" value="2"/>
</dbReference>